<reference evidence="1" key="1">
    <citation type="journal article" date="2021" name="Microb. Physiol.">
        <title>Proteogenomic Insights into the Physiology of Marine, Sulfate-Reducing, Filamentous Desulfonema limicola and Desulfonema magnum.</title>
        <authorList>
            <person name="Schnaars V."/>
            <person name="Wohlbrand L."/>
            <person name="Scheve S."/>
            <person name="Hinrichs C."/>
            <person name="Reinhardt R."/>
            <person name="Rabus R."/>
        </authorList>
    </citation>
    <scope>NUCLEOTIDE SEQUENCE</scope>
    <source>
        <strain evidence="1">5ac10</strain>
    </source>
</reference>
<evidence type="ECO:0000313" key="2">
    <source>
        <dbReference type="Proteomes" id="UP000663720"/>
    </source>
</evidence>
<dbReference type="Proteomes" id="UP000663720">
    <property type="component" value="Chromosome"/>
</dbReference>
<gene>
    <name evidence="1" type="ORF">dnl_10570</name>
</gene>
<dbReference type="AlphaFoldDB" id="A0A975B4V3"/>
<evidence type="ECO:0000313" key="1">
    <source>
        <dbReference type="EMBL" id="QTA78817.1"/>
    </source>
</evidence>
<dbReference type="EMBL" id="CP061799">
    <property type="protein sequence ID" value="QTA78817.1"/>
    <property type="molecule type" value="Genomic_DNA"/>
</dbReference>
<keyword evidence="2" id="KW-1185">Reference proteome</keyword>
<protein>
    <submittedName>
        <fullName evidence="1">Uncharacterized protein</fullName>
    </submittedName>
</protein>
<accession>A0A975B4V3</accession>
<organism evidence="1 2">
    <name type="scientific">Desulfonema limicola</name>
    <dbReference type="NCBI Taxonomy" id="45656"/>
    <lineage>
        <taxon>Bacteria</taxon>
        <taxon>Pseudomonadati</taxon>
        <taxon>Thermodesulfobacteriota</taxon>
        <taxon>Desulfobacteria</taxon>
        <taxon>Desulfobacterales</taxon>
        <taxon>Desulfococcaceae</taxon>
        <taxon>Desulfonema</taxon>
    </lineage>
</organism>
<sequence>MYAEKDIAPVTLNMASLPRKIVRISRVLLDQFLAEIRLADDFVRWNRRRNHIMEGIIRKRSHDYIEVDLNGKTALLTKRNWVQKEMFLYEPGRVLFFHIYSVTLNNDNLSIVLSRRSKLLPQLLLKSHLPMYRFYCRKRFPGEKSRIVTDAPIRDSKIIEVRDRVSRELSGEILEMRNSDGFNK</sequence>
<name>A0A975B4V3_9BACT</name>
<dbReference type="KEGG" id="dli:dnl_10570"/>
<proteinExistence type="predicted"/>